<dbReference type="GO" id="GO:0005634">
    <property type="term" value="C:nucleus"/>
    <property type="evidence" value="ECO:0007669"/>
    <property type="project" value="UniProtKB-SubCell"/>
</dbReference>
<evidence type="ECO:0000256" key="2">
    <source>
        <dbReference type="ARBA" id="ARBA00004123"/>
    </source>
</evidence>
<dbReference type="FunFam" id="3.40.50.12650:FF:000003">
    <property type="entry name" value="DNA cross-link repair 1B"/>
    <property type="match status" value="1"/>
</dbReference>
<evidence type="ECO:0000256" key="14">
    <source>
        <dbReference type="ARBA" id="ARBA00023204"/>
    </source>
</evidence>
<evidence type="ECO:0000313" key="22">
    <source>
        <dbReference type="Proteomes" id="UP000515151"/>
    </source>
</evidence>
<evidence type="ECO:0000256" key="8">
    <source>
        <dbReference type="ARBA" id="ARBA00022759"/>
    </source>
</evidence>
<accession>A0A6P8DI78</accession>
<keyword evidence="9" id="KW-0227">DNA damage</keyword>
<keyword evidence="7" id="KW-0540">Nuclease</keyword>
<evidence type="ECO:0000259" key="21">
    <source>
        <dbReference type="Pfam" id="PF07522"/>
    </source>
</evidence>
<evidence type="ECO:0000256" key="17">
    <source>
        <dbReference type="ARBA" id="ARBA00039759"/>
    </source>
</evidence>
<dbReference type="Pfam" id="PF07522">
    <property type="entry name" value="DRMBL"/>
    <property type="match status" value="1"/>
</dbReference>
<dbReference type="GeneID" id="116203560"/>
<dbReference type="GO" id="GO:0008800">
    <property type="term" value="F:beta-lactamase activity"/>
    <property type="evidence" value="ECO:0007669"/>
    <property type="project" value="UniProtKB-EC"/>
</dbReference>
<evidence type="ECO:0000313" key="23">
    <source>
        <dbReference type="RefSeq" id="XP_031391183.1"/>
    </source>
</evidence>
<dbReference type="Gene3D" id="3.40.50.12650">
    <property type="match status" value="1"/>
</dbReference>
<dbReference type="InterPro" id="IPR011084">
    <property type="entry name" value="DRMBL"/>
</dbReference>
<dbReference type="GO" id="GO:0036297">
    <property type="term" value="P:interstrand cross-link repair"/>
    <property type="evidence" value="ECO:0007669"/>
    <property type="project" value="TreeGrafter"/>
</dbReference>
<sequence>MERGLISVDRWSGGSQAYFLTHLHADHTQGLSSAWSRGPLFCSHLTSKLLPFKFPNFNLSLLRVLEVGSWHSLSLTSPSSGTKTAVQVMLIDAHHCPGSVMFLFRGEFGCLLYTGDFRWEASIEKAYTSKIILLNAIKGSKLEVLYLDNTYCHPSYAFPSRVDAAKQVVDIIISHPEHDIIIAIDNLGKEELLLYISRMLKIKIWVWPERLQTLHLLGYEDIFTTKTSFTRVRAVPRYSFTVDTLEGLNKVRPTIGIMPSGLPGILGHFGMNENLCTSLADSRSNGFKSSEIFTITSNGQKWNVRSVEKLHQYIYSVPYSDHASFSEIQEFVELVRPINMRGIVSSSSCYINPLYYFGHFRGVNQPSQKSWQKHKGVESMSAIQTESLCQISHCPNLARKRRRSEKIRILGHRFSRVSALRRVRQGVKIVENDCVD</sequence>
<evidence type="ECO:0000256" key="3">
    <source>
        <dbReference type="ARBA" id="ARBA00004574"/>
    </source>
</evidence>
<keyword evidence="12" id="KW-0779">Telomere</keyword>
<evidence type="ECO:0000256" key="1">
    <source>
        <dbReference type="ARBA" id="ARBA00001526"/>
    </source>
</evidence>
<dbReference type="GO" id="GO:0035312">
    <property type="term" value="F:5'-3' DNA exonuclease activity"/>
    <property type="evidence" value="ECO:0007669"/>
    <property type="project" value="TreeGrafter"/>
</dbReference>
<evidence type="ECO:0000256" key="12">
    <source>
        <dbReference type="ARBA" id="ARBA00022895"/>
    </source>
</evidence>
<dbReference type="SUPFAM" id="SSF56281">
    <property type="entry name" value="Metallo-hydrolase/oxidoreductase"/>
    <property type="match status" value="1"/>
</dbReference>
<keyword evidence="13" id="KW-0233">DNA recombination</keyword>
<dbReference type="Gene3D" id="3.60.15.10">
    <property type="entry name" value="Ribonuclease Z/Hydroxyacylglutathione hydrolase-like"/>
    <property type="match status" value="1"/>
</dbReference>
<evidence type="ECO:0000256" key="15">
    <source>
        <dbReference type="ARBA" id="ARBA00023242"/>
    </source>
</evidence>
<keyword evidence="11 23" id="KW-0269">Exonuclease</keyword>
<dbReference type="GO" id="GO:0000781">
    <property type="term" value="C:chromosome, telomeric region"/>
    <property type="evidence" value="ECO:0007669"/>
    <property type="project" value="UniProtKB-SubCell"/>
</dbReference>
<dbReference type="InterPro" id="IPR036866">
    <property type="entry name" value="RibonucZ/Hydroxyglut_hydro"/>
</dbReference>
<evidence type="ECO:0000256" key="5">
    <source>
        <dbReference type="ARBA" id="ARBA00012865"/>
    </source>
</evidence>
<comment type="similarity">
    <text evidence="4">Belongs to the DNA repair metallo-beta-lactamase (DRMBL) family.</text>
</comment>
<evidence type="ECO:0000256" key="18">
    <source>
        <dbReference type="ARBA" id="ARBA00041693"/>
    </source>
</evidence>
<evidence type="ECO:0000256" key="13">
    <source>
        <dbReference type="ARBA" id="ARBA00023172"/>
    </source>
</evidence>
<dbReference type="GO" id="GO:0004519">
    <property type="term" value="F:endonuclease activity"/>
    <property type="evidence" value="ECO:0007669"/>
    <property type="project" value="UniProtKB-KW"/>
</dbReference>
<dbReference type="PANTHER" id="PTHR23240:SF8">
    <property type="entry name" value="PROTEIN ARTEMIS"/>
    <property type="match status" value="1"/>
</dbReference>
<keyword evidence="15" id="KW-0539">Nucleus</keyword>
<dbReference type="GO" id="GO:0003684">
    <property type="term" value="F:damaged DNA binding"/>
    <property type="evidence" value="ECO:0007669"/>
    <property type="project" value="TreeGrafter"/>
</dbReference>
<keyword evidence="6" id="KW-0158">Chromosome</keyword>
<evidence type="ECO:0000256" key="11">
    <source>
        <dbReference type="ARBA" id="ARBA00022839"/>
    </source>
</evidence>
<evidence type="ECO:0000256" key="10">
    <source>
        <dbReference type="ARBA" id="ARBA00022801"/>
    </source>
</evidence>
<keyword evidence="22" id="KW-1185">Reference proteome</keyword>
<dbReference type="RefSeq" id="XP_031391183.1">
    <property type="nucleotide sequence ID" value="XM_031535323.1"/>
</dbReference>
<evidence type="ECO:0000256" key="4">
    <source>
        <dbReference type="ARBA" id="ARBA00010304"/>
    </source>
</evidence>
<keyword evidence="14" id="KW-0234">DNA repair</keyword>
<reference evidence="23" key="2">
    <citation type="submission" date="2025-08" db="UniProtKB">
        <authorList>
            <consortium name="RefSeq"/>
        </authorList>
    </citation>
    <scope>IDENTIFICATION</scope>
    <source>
        <tissue evidence="23">Leaf</tissue>
    </source>
</reference>
<comment type="catalytic activity">
    <reaction evidence="1">
        <text>a beta-lactam + H2O = a substituted beta-amino acid</text>
        <dbReference type="Rhea" id="RHEA:20401"/>
        <dbReference type="ChEBI" id="CHEBI:15377"/>
        <dbReference type="ChEBI" id="CHEBI:35627"/>
        <dbReference type="ChEBI" id="CHEBI:140347"/>
        <dbReference type="EC" id="3.5.2.6"/>
    </reaction>
</comment>
<reference evidence="22" key="1">
    <citation type="journal article" date="2020" name="Plant Biotechnol. J.">
        <title>The pomegranate (Punica granatum L.) draft genome dissects genetic divergence between soft- and hard-seeded cultivars.</title>
        <authorList>
            <person name="Luo X."/>
            <person name="Li H."/>
            <person name="Wu Z."/>
            <person name="Yao W."/>
            <person name="Zhao P."/>
            <person name="Cao D."/>
            <person name="Yu H."/>
            <person name="Li K."/>
            <person name="Poudel K."/>
            <person name="Zhao D."/>
            <person name="Zhang F."/>
            <person name="Xia X."/>
            <person name="Chen L."/>
            <person name="Wang Q."/>
            <person name="Jing D."/>
            <person name="Cao S."/>
        </authorList>
    </citation>
    <scope>NUCLEOTIDE SEQUENCE [LARGE SCALE GENOMIC DNA]</scope>
    <source>
        <strain evidence="22">cv. Tunisia</strain>
    </source>
</reference>
<dbReference type="GO" id="GO:0006303">
    <property type="term" value="P:double-strand break repair via nonhomologous end joining"/>
    <property type="evidence" value="ECO:0007669"/>
    <property type="project" value="TreeGrafter"/>
</dbReference>
<name>A0A6P8DI78_PUNGR</name>
<evidence type="ECO:0000256" key="16">
    <source>
        <dbReference type="ARBA" id="ARBA00039555"/>
    </source>
</evidence>
<feature type="domain" description="DNA repair metallo-beta-lactamase" evidence="21">
    <location>
        <begin position="271"/>
        <end position="340"/>
    </location>
</feature>
<dbReference type="Proteomes" id="UP000515151">
    <property type="component" value="Chromosome 4"/>
</dbReference>
<evidence type="ECO:0000256" key="20">
    <source>
        <dbReference type="ARBA" id="ARBA00042738"/>
    </source>
</evidence>
<evidence type="ECO:0000256" key="9">
    <source>
        <dbReference type="ARBA" id="ARBA00022763"/>
    </source>
</evidence>
<dbReference type="OrthoDB" id="262529at2759"/>
<comment type="subcellular location">
    <subcellularLocation>
        <location evidence="3">Chromosome</location>
        <location evidence="3">Telomere</location>
    </subcellularLocation>
    <subcellularLocation>
        <location evidence="2">Nucleus</location>
    </subcellularLocation>
</comment>
<evidence type="ECO:0000256" key="6">
    <source>
        <dbReference type="ARBA" id="ARBA00022454"/>
    </source>
</evidence>
<dbReference type="PANTHER" id="PTHR23240">
    <property type="entry name" value="DNA CROSS-LINK REPAIR PROTEIN PSO2/SNM1-RELATED"/>
    <property type="match status" value="1"/>
</dbReference>
<dbReference type="AlphaFoldDB" id="A0A6P8DI78"/>
<dbReference type="EC" id="3.5.2.6" evidence="5"/>
<organism evidence="22 23">
    <name type="scientific">Punica granatum</name>
    <name type="common">Pomegranate</name>
    <dbReference type="NCBI Taxonomy" id="22663"/>
    <lineage>
        <taxon>Eukaryota</taxon>
        <taxon>Viridiplantae</taxon>
        <taxon>Streptophyta</taxon>
        <taxon>Embryophyta</taxon>
        <taxon>Tracheophyta</taxon>
        <taxon>Spermatophyta</taxon>
        <taxon>Magnoliopsida</taxon>
        <taxon>eudicotyledons</taxon>
        <taxon>Gunneridae</taxon>
        <taxon>Pentapetalae</taxon>
        <taxon>rosids</taxon>
        <taxon>malvids</taxon>
        <taxon>Myrtales</taxon>
        <taxon>Lythraceae</taxon>
        <taxon>Punica</taxon>
    </lineage>
</organism>
<protein>
    <recommendedName>
        <fullName evidence="16">5' exonuclease Apollo</fullName>
        <ecNumber evidence="5">3.5.2.6</ecNumber>
    </recommendedName>
    <alternativeName>
        <fullName evidence="18">DNA cross-link repair 1B protein</fullName>
    </alternativeName>
    <alternativeName>
        <fullName evidence="19">DNA cross-link repair 1C protein</fullName>
    </alternativeName>
    <alternativeName>
        <fullName evidence="17">Protein artemis</fullName>
    </alternativeName>
    <alternativeName>
        <fullName evidence="20">SNM1 homolog B</fullName>
    </alternativeName>
</protein>
<dbReference type="GO" id="GO:0006310">
    <property type="term" value="P:DNA recombination"/>
    <property type="evidence" value="ECO:0007669"/>
    <property type="project" value="UniProtKB-KW"/>
</dbReference>
<evidence type="ECO:0000256" key="19">
    <source>
        <dbReference type="ARBA" id="ARBA00042677"/>
    </source>
</evidence>
<evidence type="ECO:0000256" key="7">
    <source>
        <dbReference type="ARBA" id="ARBA00022722"/>
    </source>
</evidence>
<dbReference type="FunFam" id="3.60.15.10:FF:000061">
    <property type="entry name" value="Interstrand crosslink repair protein"/>
    <property type="match status" value="1"/>
</dbReference>
<proteinExistence type="inferred from homology"/>
<gene>
    <name evidence="23" type="primary">LOC116203560</name>
</gene>
<keyword evidence="10" id="KW-0378">Hydrolase</keyword>
<keyword evidence="8" id="KW-0255">Endonuclease</keyword>